<evidence type="ECO:0000256" key="1">
    <source>
        <dbReference type="SAM" id="SignalP"/>
    </source>
</evidence>
<gene>
    <name evidence="2" type="ORF">QNM18_02915</name>
</gene>
<reference evidence="2 3" key="1">
    <citation type="submission" date="2023-05" db="EMBL/GenBank/DDBJ databases">
        <title>Pseudoalteromonas ardens sp. nov., Pseudoalteromonas obscura sp. nov., and Pseudoalteromonas umbrosa sp. nov., isolated from the coral Montipora capitata.</title>
        <authorList>
            <person name="Thomas E.M."/>
            <person name="Smith E.M."/>
            <person name="Papke E."/>
            <person name="Shlafstein M.D."/>
            <person name="Oline D.K."/>
            <person name="Videau P."/>
            <person name="Saw J.H."/>
            <person name="Strangman W.K."/>
            <person name="Ushijima B."/>
        </authorList>
    </citation>
    <scope>NUCLEOTIDE SEQUENCE [LARGE SCALE GENOMIC DNA]</scope>
    <source>
        <strain evidence="2 3">P94</strain>
    </source>
</reference>
<accession>A0ABT7EG59</accession>
<evidence type="ECO:0000313" key="3">
    <source>
        <dbReference type="Proteomes" id="UP001231915"/>
    </source>
</evidence>
<dbReference type="EMBL" id="JASJUT010000001">
    <property type="protein sequence ID" value="MDK2594019.1"/>
    <property type="molecule type" value="Genomic_DNA"/>
</dbReference>
<feature type="chain" id="PRO_5046076659" evidence="1">
    <location>
        <begin position="19"/>
        <end position="108"/>
    </location>
</feature>
<keyword evidence="3" id="KW-1185">Reference proteome</keyword>
<protein>
    <submittedName>
        <fullName evidence="2">Uncharacterized protein</fullName>
    </submittedName>
</protein>
<dbReference type="Proteomes" id="UP001231915">
    <property type="component" value="Unassembled WGS sequence"/>
</dbReference>
<organism evidence="2 3">
    <name type="scientific">Pseudoalteromonas obscura</name>
    <dbReference type="NCBI Taxonomy" id="3048491"/>
    <lineage>
        <taxon>Bacteria</taxon>
        <taxon>Pseudomonadati</taxon>
        <taxon>Pseudomonadota</taxon>
        <taxon>Gammaproteobacteria</taxon>
        <taxon>Alteromonadales</taxon>
        <taxon>Pseudoalteromonadaceae</taxon>
        <taxon>Pseudoalteromonas</taxon>
    </lineage>
</organism>
<evidence type="ECO:0000313" key="2">
    <source>
        <dbReference type="EMBL" id="MDK2594019.1"/>
    </source>
</evidence>
<feature type="signal peptide" evidence="1">
    <location>
        <begin position="1"/>
        <end position="18"/>
    </location>
</feature>
<comment type="caution">
    <text evidence="2">The sequence shown here is derived from an EMBL/GenBank/DDBJ whole genome shotgun (WGS) entry which is preliminary data.</text>
</comment>
<dbReference type="RefSeq" id="WP_211009267.1">
    <property type="nucleotide sequence ID" value="NZ_JASJUT010000001.1"/>
</dbReference>
<proteinExistence type="predicted"/>
<keyword evidence="1" id="KW-0732">Signal</keyword>
<sequence>MKLIGLAALLFLSIPSFANDWSQATKVAEINTGYTGGFILFRTEKAHHNPKNCDAAFYAVRQGDAEVDQILSVLLAAQKSGGSIQVGVNSSKCDQHGRISVSRIRSLP</sequence>
<name>A0ABT7EG59_9GAMM</name>